<name>A0AAP0EZV8_9MAGN</name>
<evidence type="ECO:0000313" key="1">
    <source>
        <dbReference type="EMBL" id="KAK9102741.1"/>
    </source>
</evidence>
<comment type="caution">
    <text evidence="1">The sequence shown here is derived from an EMBL/GenBank/DDBJ whole genome shotgun (WGS) entry which is preliminary data.</text>
</comment>
<dbReference type="AlphaFoldDB" id="A0AAP0EZV8"/>
<keyword evidence="2" id="KW-1185">Reference proteome</keyword>
<dbReference type="Proteomes" id="UP001417504">
    <property type="component" value="Unassembled WGS sequence"/>
</dbReference>
<gene>
    <name evidence="1" type="ORF">Sjap_019995</name>
</gene>
<reference evidence="1 2" key="1">
    <citation type="submission" date="2024-01" db="EMBL/GenBank/DDBJ databases">
        <title>Genome assemblies of Stephania.</title>
        <authorList>
            <person name="Yang L."/>
        </authorList>
    </citation>
    <scope>NUCLEOTIDE SEQUENCE [LARGE SCALE GENOMIC DNA]</scope>
    <source>
        <strain evidence="1">QJT</strain>
        <tissue evidence="1">Leaf</tissue>
    </source>
</reference>
<dbReference type="Gene3D" id="3.30.70.1660">
    <property type="match status" value="1"/>
</dbReference>
<dbReference type="EMBL" id="JBBNAE010000008">
    <property type="protein sequence ID" value="KAK9102741.1"/>
    <property type="molecule type" value="Genomic_DNA"/>
</dbReference>
<organism evidence="1 2">
    <name type="scientific">Stephania japonica</name>
    <dbReference type="NCBI Taxonomy" id="461633"/>
    <lineage>
        <taxon>Eukaryota</taxon>
        <taxon>Viridiplantae</taxon>
        <taxon>Streptophyta</taxon>
        <taxon>Embryophyta</taxon>
        <taxon>Tracheophyta</taxon>
        <taxon>Spermatophyta</taxon>
        <taxon>Magnoliopsida</taxon>
        <taxon>Ranunculales</taxon>
        <taxon>Menispermaceae</taxon>
        <taxon>Menispermoideae</taxon>
        <taxon>Cissampelideae</taxon>
        <taxon>Stephania</taxon>
    </lineage>
</organism>
<accession>A0AAP0EZV8</accession>
<evidence type="ECO:0000313" key="2">
    <source>
        <dbReference type="Proteomes" id="UP001417504"/>
    </source>
</evidence>
<sequence>MPMPRTQFAKRSFFCIINTDNRVTDHRLKMNFELTSFLDGDIETAVQSCAAMEQRELLEELAESVGAATG</sequence>
<protein>
    <submittedName>
        <fullName evidence="1">Uncharacterized protein</fullName>
    </submittedName>
</protein>
<proteinExistence type="predicted"/>